<evidence type="ECO:0000256" key="3">
    <source>
        <dbReference type="SAM" id="MobiDB-lite"/>
    </source>
</evidence>
<dbReference type="PANTHER" id="PTHR31415:SF172">
    <property type="entry name" value="TRANSMEMBRANE PROTEIN"/>
    <property type="match status" value="1"/>
</dbReference>
<evidence type="ECO:0000313" key="6">
    <source>
        <dbReference type="Proteomes" id="UP000836841"/>
    </source>
</evidence>
<dbReference type="GO" id="GO:0098542">
    <property type="term" value="P:defense response to other organism"/>
    <property type="evidence" value="ECO:0007669"/>
    <property type="project" value="InterPro"/>
</dbReference>
<evidence type="ECO:0000256" key="1">
    <source>
        <dbReference type="ARBA" id="ARBA00004370"/>
    </source>
</evidence>
<evidence type="ECO:0000256" key="2">
    <source>
        <dbReference type="ARBA" id="ARBA00023136"/>
    </source>
</evidence>
<comment type="subcellular location">
    <subcellularLocation>
        <location evidence="1">Membrane</location>
    </subcellularLocation>
</comment>
<dbReference type="PANTHER" id="PTHR31415">
    <property type="entry name" value="OS05G0367900 PROTEIN"/>
    <property type="match status" value="1"/>
</dbReference>
<dbReference type="Proteomes" id="UP000836841">
    <property type="component" value="Chromosome 6"/>
</dbReference>
<reference evidence="5 6" key="1">
    <citation type="submission" date="2022-03" db="EMBL/GenBank/DDBJ databases">
        <authorList>
            <person name="Nunn A."/>
            <person name="Chopra R."/>
            <person name="Nunn A."/>
            <person name="Contreras Garrido A."/>
        </authorList>
    </citation>
    <scope>NUCLEOTIDE SEQUENCE [LARGE SCALE GENOMIC DNA]</scope>
</reference>
<keyword evidence="4" id="KW-1133">Transmembrane helix</keyword>
<keyword evidence="4" id="KW-0812">Transmembrane</keyword>
<keyword evidence="2 4" id="KW-0472">Membrane</keyword>
<dbReference type="InterPro" id="IPR044839">
    <property type="entry name" value="NDR1-like"/>
</dbReference>
<gene>
    <name evidence="5" type="ORF">TAV2_LOCUS20719</name>
</gene>
<feature type="transmembrane region" description="Helical" evidence="4">
    <location>
        <begin position="49"/>
        <end position="74"/>
    </location>
</feature>
<evidence type="ECO:0000313" key="5">
    <source>
        <dbReference type="EMBL" id="CAH2072192.1"/>
    </source>
</evidence>
<dbReference type="GO" id="GO:0009506">
    <property type="term" value="C:plasmodesma"/>
    <property type="evidence" value="ECO:0007669"/>
    <property type="project" value="TreeGrafter"/>
</dbReference>
<evidence type="ECO:0000256" key="4">
    <source>
        <dbReference type="SAM" id="Phobius"/>
    </source>
</evidence>
<dbReference type="GO" id="GO:0005886">
    <property type="term" value="C:plasma membrane"/>
    <property type="evidence" value="ECO:0007669"/>
    <property type="project" value="TreeGrafter"/>
</dbReference>
<sequence length="221" mass="24955">MANSLPEIESGFPTTPSLATDPPPTSRRRTQLQSLFDRRKELTKEEKDAILKTISLSYFTTVVITAIFSFIILFGDRLLHCHVRFSVESISVSPSSTTWHVDFLVNNPSSRCPIYYDGDGVYAKLGSLYAAVLKTSHKRRSHGRTSFSVDLATEGNQSDVVAAFPSVFELGMKLSAKKKKLFVEGYYYGYFDIRCQNLTPGYEKIKCHSSFKKLKDCCEIY</sequence>
<protein>
    <recommendedName>
        <fullName evidence="7">Late embryogenesis abundant protein LEA-2 subgroup domain-containing protein</fullName>
    </recommendedName>
</protein>
<proteinExistence type="predicted"/>
<name>A0AAU9SW09_THLAR</name>
<accession>A0AAU9SW09</accession>
<keyword evidence="6" id="KW-1185">Reference proteome</keyword>
<dbReference type="AlphaFoldDB" id="A0AAU9SW09"/>
<evidence type="ECO:0008006" key="7">
    <source>
        <dbReference type="Google" id="ProtNLM"/>
    </source>
</evidence>
<dbReference type="EMBL" id="OU466862">
    <property type="protein sequence ID" value="CAH2072192.1"/>
    <property type="molecule type" value="Genomic_DNA"/>
</dbReference>
<feature type="region of interest" description="Disordered" evidence="3">
    <location>
        <begin position="1"/>
        <end position="29"/>
    </location>
</feature>
<organism evidence="5 6">
    <name type="scientific">Thlaspi arvense</name>
    <name type="common">Field penny-cress</name>
    <dbReference type="NCBI Taxonomy" id="13288"/>
    <lineage>
        <taxon>Eukaryota</taxon>
        <taxon>Viridiplantae</taxon>
        <taxon>Streptophyta</taxon>
        <taxon>Embryophyta</taxon>
        <taxon>Tracheophyta</taxon>
        <taxon>Spermatophyta</taxon>
        <taxon>Magnoliopsida</taxon>
        <taxon>eudicotyledons</taxon>
        <taxon>Gunneridae</taxon>
        <taxon>Pentapetalae</taxon>
        <taxon>rosids</taxon>
        <taxon>malvids</taxon>
        <taxon>Brassicales</taxon>
        <taxon>Brassicaceae</taxon>
        <taxon>Thlaspideae</taxon>
        <taxon>Thlaspi</taxon>
    </lineage>
</organism>